<dbReference type="GO" id="GO:0003726">
    <property type="term" value="F:double-stranded RNA adenosine deaminase activity"/>
    <property type="evidence" value="ECO:0007669"/>
    <property type="project" value="TreeGrafter"/>
</dbReference>
<gene>
    <name evidence="2" type="ORF">MEDL_64595</name>
</gene>
<dbReference type="PROSITE" id="PS50141">
    <property type="entry name" value="A_DEAMIN_EDITASE"/>
    <property type="match status" value="1"/>
</dbReference>
<dbReference type="Proteomes" id="UP000683360">
    <property type="component" value="Unassembled WGS sequence"/>
</dbReference>
<evidence type="ECO:0000313" key="2">
    <source>
        <dbReference type="EMBL" id="CAG2253097.1"/>
    </source>
</evidence>
<sequence>MSCSDKICKWNVLGLQGALLSSVMDSPLFLSSVVVGKSKPVSVNWNIIDDTTEVTNGRTGKVSPDLYLTSPSPDSCIYSRLCKKELFCLYKTITQPHNGLRYQRLDRHIDYHTAKLSAKQYQRRKTDLYSTFREKGYGMWAGREDVDQFRA</sequence>
<dbReference type="PANTHER" id="PTHR10910">
    <property type="entry name" value="EUKARYOTE SPECIFIC DSRNA BINDING PROTEIN"/>
    <property type="match status" value="1"/>
</dbReference>
<dbReference type="GO" id="GO:0003725">
    <property type="term" value="F:double-stranded RNA binding"/>
    <property type="evidence" value="ECO:0007669"/>
    <property type="project" value="TreeGrafter"/>
</dbReference>
<dbReference type="GO" id="GO:0005730">
    <property type="term" value="C:nucleolus"/>
    <property type="evidence" value="ECO:0007669"/>
    <property type="project" value="TreeGrafter"/>
</dbReference>
<name>A0A8S3VDD2_MYTED</name>
<accession>A0A8S3VDD2</accession>
<dbReference type="GO" id="GO:0006382">
    <property type="term" value="P:adenosine to inosine editing"/>
    <property type="evidence" value="ECO:0007669"/>
    <property type="project" value="TreeGrafter"/>
</dbReference>
<dbReference type="GO" id="GO:0006396">
    <property type="term" value="P:RNA processing"/>
    <property type="evidence" value="ECO:0007669"/>
    <property type="project" value="InterPro"/>
</dbReference>
<dbReference type="PANTHER" id="PTHR10910:SF62">
    <property type="entry name" value="AT07585P-RELATED"/>
    <property type="match status" value="1"/>
</dbReference>
<evidence type="ECO:0000313" key="3">
    <source>
        <dbReference type="Proteomes" id="UP000683360"/>
    </source>
</evidence>
<dbReference type="GO" id="GO:0005737">
    <property type="term" value="C:cytoplasm"/>
    <property type="evidence" value="ECO:0007669"/>
    <property type="project" value="TreeGrafter"/>
</dbReference>
<dbReference type="EMBL" id="CAJPWZ010003139">
    <property type="protein sequence ID" value="CAG2253097.1"/>
    <property type="molecule type" value="Genomic_DNA"/>
</dbReference>
<protein>
    <recommendedName>
        <fullName evidence="1">A to I editase domain-containing protein</fullName>
    </recommendedName>
</protein>
<keyword evidence="3" id="KW-1185">Reference proteome</keyword>
<dbReference type="InterPro" id="IPR002466">
    <property type="entry name" value="A_deamin"/>
</dbReference>
<proteinExistence type="predicted"/>
<evidence type="ECO:0000259" key="1">
    <source>
        <dbReference type="PROSITE" id="PS50141"/>
    </source>
</evidence>
<reference evidence="2" key="1">
    <citation type="submission" date="2021-03" db="EMBL/GenBank/DDBJ databases">
        <authorList>
            <person name="Bekaert M."/>
        </authorList>
    </citation>
    <scope>NUCLEOTIDE SEQUENCE</scope>
</reference>
<dbReference type="AlphaFoldDB" id="A0A8S3VDD2"/>
<comment type="caution">
    <text evidence="2">The sequence shown here is derived from an EMBL/GenBank/DDBJ whole genome shotgun (WGS) entry which is preliminary data.</text>
</comment>
<dbReference type="OrthoDB" id="10268011at2759"/>
<dbReference type="Pfam" id="PF02137">
    <property type="entry name" value="A_deamin"/>
    <property type="match status" value="1"/>
</dbReference>
<feature type="domain" description="A to I editase" evidence="1">
    <location>
        <begin position="1"/>
        <end position="143"/>
    </location>
</feature>
<organism evidence="2 3">
    <name type="scientific">Mytilus edulis</name>
    <name type="common">Blue mussel</name>
    <dbReference type="NCBI Taxonomy" id="6550"/>
    <lineage>
        <taxon>Eukaryota</taxon>
        <taxon>Metazoa</taxon>
        <taxon>Spiralia</taxon>
        <taxon>Lophotrochozoa</taxon>
        <taxon>Mollusca</taxon>
        <taxon>Bivalvia</taxon>
        <taxon>Autobranchia</taxon>
        <taxon>Pteriomorphia</taxon>
        <taxon>Mytilida</taxon>
        <taxon>Mytiloidea</taxon>
        <taxon>Mytilidae</taxon>
        <taxon>Mytilinae</taxon>
        <taxon>Mytilus</taxon>
    </lineage>
</organism>
<dbReference type="GO" id="GO:0008251">
    <property type="term" value="F:tRNA-specific adenosine deaminase activity"/>
    <property type="evidence" value="ECO:0007669"/>
    <property type="project" value="TreeGrafter"/>
</dbReference>